<feature type="region of interest" description="Interaction with substrate tRNA" evidence="10">
    <location>
        <begin position="51"/>
        <end position="54"/>
    </location>
</feature>
<dbReference type="PANTHER" id="PTHR11088">
    <property type="entry name" value="TRNA DIMETHYLALLYLTRANSFERASE"/>
    <property type="match status" value="1"/>
</dbReference>
<organism evidence="14 15">
    <name type="scientific">Rhodopirellula sallentina SM41</name>
    <dbReference type="NCBI Taxonomy" id="1263870"/>
    <lineage>
        <taxon>Bacteria</taxon>
        <taxon>Pseudomonadati</taxon>
        <taxon>Planctomycetota</taxon>
        <taxon>Planctomycetia</taxon>
        <taxon>Pirellulales</taxon>
        <taxon>Pirellulaceae</taxon>
        <taxon>Rhodopirellula</taxon>
    </lineage>
</organism>
<dbReference type="PANTHER" id="PTHR11088:SF60">
    <property type="entry name" value="TRNA DIMETHYLALLYLTRANSFERASE"/>
    <property type="match status" value="1"/>
</dbReference>
<sequence length="368" mass="41417">MLTGPTASGKTQLALRVAAALSNATVATGSTHAPQNSGVSDRRSIEIISLDSIAVYRHMNIGTAKPSPEEQRQVPHHLIDVVDPDHEYSVAEYLASVHRRVDEIWNRGNRPMFVGGTPMYLKAILRGFDPGPPADESFRQSVMKDVEQHGTEALRKRLEQVDPLSAARIDPSDVRRMIRALEFAREVGIPISHRQNQFDAAPEPEEGLVFTIQTPRAVLHRRIETRVEQMFKAGLIDEIRNLITTYPNLSKTARTAVGYREVLESSEFARLIEATTTNVKEETSETGNHDLQPNQFDWSSVAEQVLFHTRRLARRQETWFRSFSEMRPIVTHLNPDDPTNSEPTARPIKDLVSELTATIAKHPIWTTP</sequence>
<dbReference type="InterPro" id="IPR039657">
    <property type="entry name" value="Dimethylallyltransferase"/>
</dbReference>
<dbReference type="GO" id="GO:0052381">
    <property type="term" value="F:tRNA dimethylallyltransferase activity"/>
    <property type="evidence" value="ECO:0007669"/>
    <property type="project" value="UniProtKB-UniRule"/>
</dbReference>
<dbReference type="GO" id="GO:0006400">
    <property type="term" value="P:tRNA modification"/>
    <property type="evidence" value="ECO:0007669"/>
    <property type="project" value="TreeGrafter"/>
</dbReference>
<evidence type="ECO:0000256" key="7">
    <source>
        <dbReference type="ARBA" id="ARBA00022840"/>
    </source>
</evidence>
<dbReference type="NCBIfam" id="TIGR00174">
    <property type="entry name" value="miaA"/>
    <property type="match status" value="1"/>
</dbReference>
<keyword evidence="6 10" id="KW-0547">Nucleotide-binding</keyword>
<reference evidence="14 15" key="1">
    <citation type="journal article" date="2013" name="Mar. Genomics">
        <title>Expression of sulfatases in Rhodopirellula baltica and the diversity of sulfatases in the genus Rhodopirellula.</title>
        <authorList>
            <person name="Wegner C.E."/>
            <person name="Richter-Heitmann T."/>
            <person name="Klindworth A."/>
            <person name="Klockow C."/>
            <person name="Richter M."/>
            <person name="Achstetter T."/>
            <person name="Glockner F.O."/>
            <person name="Harder J."/>
        </authorList>
    </citation>
    <scope>NUCLEOTIDE SEQUENCE [LARGE SCALE GENOMIC DNA]</scope>
    <source>
        <strain evidence="14 15">SM41</strain>
    </source>
</reference>
<evidence type="ECO:0000313" key="14">
    <source>
        <dbReference type="EMBL" id="EMI52664.1"/>
    </source>
</evidence>
<feature type="binding site" evidence="10">
    <location>
        <begin position="4"/>
        <end position="11"/>
    </location>
    <ligand>
        <name>ATP</name>
        <dbReference type="ChEBI" id="CHEBI:30616"/>
    </ligand>
</feature>
<protein>
    <recommendedName>
        <fullName evidence="10">tRNA dimethylallyltransferase</fullName>
        <ecNumber evidence="10">2.5.1.75</ecNumber>
    </recommendedName>
    <alternativeName>
        <fullName evidence="10">Dimethylallyl diphosphate:tRNA dimethylallyltransferase</fullName>
        <shortName evidence="10">DMAPP:tRNA dimethylallyltransferase</shortName>
        <shortName evidence="10">DMATase</shortName>
    </alternativeName>
    <alternativeName>
        <fullName evidence="10">Isopentenyl-diphosphate:tRNA isopentenyltransferase</fullName>
        <shortName evidence="10">IPP transferase</shortName>
        <shortName evidence="10">IPPT</shortName>
        <shortName evidence="10">IPTase</shortName>
    </alternativeName>
</protein>
<evidence type="ECO:0000256" key="9">
    <source>
        <dbReference type="ARBA" id="ARBA00049563"/>
    </source>
</evidence>
<accession>M5TUC8</accession>
<proteinExistence type="inferred from homology"/>
<evidence type="ECO:0000256" key="1">
    <source>
        <dbReference type="ARBA" id="ARBA00001946"/>
    </source>
</evidence>
<feature type="site" description="Interaction with substrate tRNA" evidence="10">
    <location>
        <position position="117"/>
    </location>
</feature>
<dbReference type="PATRIC" id="fig|1263870.3.peg.6237"/>
<dbReference type="InterPro" id="IPR018022">
    <property type="entry name" value="IPT"/>
</dbReference>
<evidence type="ECO:0000313" key="15">
    <source>
        <dbReference type="Proteomes" id="UP000011885"/>
    </source>
</evidence>
<dbReference type="EMBL" id="ANOH01000411">
    <property type="protein sequence ID" value="EMI52664.1"/>
    <property type="molecule type" value="Genomic_DNA"/>
</dbReference>
<dbReference type="InterPro" id="IPR027417">
    <property type="entry name" value="P-loop_NTPase"/>
</dbReference>
<comment type="cofactor">
    <cofactor evidence="1 10">
        <name>Mg(2+)</name>
        <dbReference type="ChEBI" id="CHEBI:18420"/>
    </cofactor>
</comment>
<dbReference type="Gene3D" id="1.10.20.140">
    <property type="match status" value="1"/>
</dbReference>
<feature type="binding site" evidence="10">
    <location>
        <begin position="6"/>
        <end position="11"/>
    </location>
    <ligand>
        <name>substrate</name>
    </ligand>
</feature>
<evidence type="ECO:0000256" key="12">
    <source>
        <dbReference type="RuleBase" id="RU003784"/>
    </source>
</evidence>
<comment type="caution">
    <text evidence="14">The sequence shown here is derived from an EMBL/GenBank/DDBJ whole genome shotgun (WGS) entry which is preliminary data.</text>
</comment>
<evidence type="ECO:0000256" key="11">
    <source>
        <dbReference type="RuleBase" id="RU003783"/>
    </source>
</evidence>
<comment type="function">
    <text evidence="2 10 12">Catalyzes the transfer of a dimethylallyl group onto the adenine at position 37 in tRNAs that read codons beginning with uridine, leading to the formation of N6-(dimethylallyl)adenosine (i(6)A).</text>
</comment>
<evidence type="ECO:0000256" key="3">
    <source>
        <dbReference type="ARBA" id="ARBA00005842"/>
    </source>
</evidence>
<evidence type="ECO:0000256" key="6">
    <source>
        <dbReference type="ARBA" id="ARBA00022741"/>
    </source>
</evidence>
<evidence type="ECO:0000256" key="8">
    <source>
        <dbReference type="ARBA" id="ARBA00022842"/>
    </source>
</evidence>
<dbReference type="SUPFAM" id="SSF52540">
    <property type="entry name" value="P-loop containing nucleoside triphosphate hydrolases"/>
    <property type="match status" value="2"/>
</dbReference>
<keyword evidence="8 10" id="KW-0460">Magnesium</keyword>
<comment type="catalytic activity">
    <reaction evidence="9 10 11">
        <text>adenosine(37) in tRNA + dimethylallyl diphosphate = N(6)-dimethylallyladenosine(37) in tRNA + diphosphate</text>
        <dbReference type="Rhea" id="RHEA:26482"/>
        <dbReference type="Rhea" id="RHEA-COMP:10162"/>
        <dbReference type="Rhea" id="RHEA-COMP:10375"/>
        <dbReference type="ChEBI" id="CHEBI:33019"/>
        <dbReference type="ChEBI" id="CHEBI:57623"/>
        <dbReference type="ChEBI" id="CHEBI:74411"/>
        <dbReference type="ChEBI" id="CHEBI:74415"/>
        <dbReference type="EC" id="2.5.1.75"/>
    </reaction>
</comment>
<evidence type="ECO:0000256" key="5">
    <source>
        <dbReference type="ARBA" id="ARBA00022694"/>
    </source>
</evidence>
<dbReference type="EC" id="2.5.1.75" evidence="10"/>
<dbReference type="Gene3D" id="3.40.50.300">
    <property type="entry name" value="P-loop containing nucleotide triphosphate hydrolases"/>
    <property type="match status" value="1"/>
</dbReference>
<dbReference type="AlphaFoldDB" id="M5TUC8"/>
<dbReference type="RefSeq" id="WP_008687096.1">
    <property type="nucleotide sequence ID" value="NZ_ANOH01000411.1"/>
</dbReference>
<dbReference type="HAMAP" id="MF_00185">
    <property type="entry name" value="IPP_trans"/>
    <property type="match status" value="1"/>
</dbReference>
<evidence type="ECO:0000256" key="2">
    <source>
        <dbReference type="ARBA" id="ARBA00003213"/>
    </source>
</evidence>
<name>M5TUC8_9BACT</name>
<keyword evidence="7 10" id="KW-0067">ATP-binding</keyword>
<comment type="caution">
    <text evidence="10">Lacks conserved residue(s) required for the propagation of feature annotation.</text>
</comment>
<comment type="similarity">
    <text evidence="3 10 13">Belongs to the IPP transferase family.</text>
</comment>
<comment type="subunit">
    <text evidence="10">Monomer.</text>
</comment>
<dbReference type="GO" id="GO:0005524">
    <property type="term" value="F:ATP binding"/>
    <property type="evidence" value="ECO:0007669"/>
    <property type="project" value="UniProtKB-UniRule"/>
</dbReference>
<gene>
    <name evidence="10" type="primary">miaA</name>
    <name evidence="14" type="ORF">RSSM_05881</name>
</gene>
<dbReference type="Pfam" id="PF01715">
    <property type="entry name" value="IPPT"/>
    <property type="match status" value="1"/>
</dbReference>
<keyword evidence="4 10" id="KW-0808">Transferase</keyword>
<evidence type="ECO:0000256" key="13">
    <source>
        <dbReference type="RuleBase" id="RU003785"/>
    </source>
</evidence>
<evidence type="ECO:0000256" key="4">
    <source>
        <dbReference type="ARBA" id="ARBA00022679"/>
    </source>
</evidence>
<dbReference type="Proteomes" id="UP000011885">
    <property type="component" value="Unassembled WGS sequence"/>
</dbReference>
<feature type="site" description="Interaction with substrate tRNA" evidence="10">
    <location>
        <position position="139"/>
    </location>
</feature>
<keyword evidence="5 10" id="KW-0819">tRNA processing</keyword>
<keyword evidence="15" id="KW-1185">Reference proteome</keyword>
<evidence type="ECO:0000256" key="10">
    <source>
        <dbReference type="HAMAP-Rule" id="MF_00185"/>
    </source>
</evidence>